<keyword evidence="2" id="KW-1185">Reference proteome</keyword>
<comment type="caution">
    <text evidence="1">The sequence shown here is derived from an EMBL/GenBank/DDBJ whole genome shotgun (WGS) entry which is preliminary data.</text>
</comment>
<proteinExistence type="predicted"/>
<dbReference type="EMBL" id="BAAAVI010000123">
    <property type="protein sequence ID" value="GAA2913298.1"/>
    <property type="molecule type" value="Genomic_DNA"/>
</dbReference>
<accession>A0ABN3WH26</accession>
<organism evidence="1 2">
    <name type="scientific">Streptosporangium fragile</name>
    <dbReference type="NCBI Taxonomy" id="46186"/>
    <lineage>
        <taxon>Bacteria</taxon>
        <taxon>Bacillati</taxon>
        <taxon>Actinomycetota</taxon>
        <taxon>Actinomycetes</taxon>
        <taxon>Streptosporangiales</taxon>
        <taxon>Streptosporangiaceae</taxon>
        <taxon>Streptosporangium</taxon>
    </lineage>
</organism>
<gene>
    <name evidence="1" type="ORF">GCM10010517_79880</name>
</gene>
<protein>
    <recommendedName>
        <fullName evidence="3">SapB/AmfS family lantipeptide</fullName>
    </recommendedName>
</protein>
<evidence type="ECO:0000313" key="2">
    <source>
        <dbReference type="Proteomes" id="UP001500831"/>
    </source>
</evidence>
<dbReference type="Proteomes" id="UP001500831">
    <property type="component" value="Unassembled WGS sequence"/>
</dbReference>
<name>A0ABN3WH26_9ACTN</name>
<sequence>MGTARSTRLRDISAVGAELDESQLNGISGGTLTIQSITYCGDARGRGDDYVC</sequence>
<reference evidence="1 2" key="1">
    <citation type="journal article" date="2019" name="Int. J. Syst. Evol. Microbiol.">
        <title>The Global Catalogue of Microorganisms (GCM) 10K type strain sequencing project: providing services to taxonomists for standard genome sequencing and annotation.</title>
        <authorList>
            <consortium name="The Broad Institute Genomics Platform"/>
            <consortium name="The Broad Institute Genome Sequencing Center for Infectious Disease"/>
            <person name="Wu L."/>
            <person name="Ma J."/>
        </authorList>
    </citation>
    <scope>NUCLEOTIDE SEQUENCE [LARGE SCALE GENOMIC DNA]</scope>
    <source>
        <strain evidence="1 2">JCM 6242</strain>
    </source>
</reference>
<evidence type="ECO:0008006" key="3">
    <source>
        <dbReference type="Google" id="ProtNLM"/>
    </source>
</evidence>
<evidence type="ECO:0000313" key="1">
    <source>
        <dbReference type="EMBL" id="GAA2913298.1"/>
    </source>
</evidence>
<dbReference type="RefSeq" id="WP_344982146.1">
    <property type="nucleotide sequence ID" value="NZ_BAAAVI010000123.1"/>
</dbReference>